<dbReference type="OrthoDB" id="961069at2"/>
<dbReference type="InterPro" id="IPR000835">
    <property type="entry name" value="HTH_MarR-typ"/>
</dbReference>
<organism evidence="3 4">
    <name type="scientific">Marivirga sericea</name>
    <dbReference type="NCBI Taxonomy" id="1028"/>
    <lineage>
        <taxon>Bacteria</taxon>
        <taxon>Pseudomonadati</taxon>
        <taxon>Bacteroidota</taxon>
        <taxon>Cytophagia</taxon>
        <taxon>Cytophagales</taxon>
        <taxon>Marivirgaceae</taxon>
        <taxon>Marivirga</taxon>
    </lineage>
</organism>
<dbReference type="SMART" id="SM00347">
    <property type="entry name" value="HTH_MARR"/>
    <property type="match status" value="1"/>
</dbReference>
<feature type="region of interest" description="Disordered" evidence="1">
    <location>
        <begin position="26"/>
        <end position="48"/>
    </location>
</feature>
<dbReference type="STRING" id="1028.SAMN05661096_01666"/>
<dbReference type="GO" id="GO:0003677">
    <property type="term" value="F:DNA binding"/>
    <property type="evidence" value="ECO:0007669"/>
    <property type="project" value="UniProtKB-KW"/>
</dbReference>
<name>A0A1X7JIH7_9BACT</name>
<protein>
    <submittedName>
        <fullName evidence="3">DNA-binding transcriptional regulator, MarR family</fullName>
    </submittedName>
</protein>
<evidence type="ECO:0000313" key="4">
    <source>
        <dbReference type="Proteomes" id="UP000193804"/>
    </source>
</evidence>
<dbReference type="AlphaFoldDB" id="A0A1X7JIH7"/>
<evidence type="ECO:0000313" key="3">
    <source>
        <dbReference type="EMBL" id="SMG27736.1"/>
    </source>
</evidence>
<dbReference type="InterPro" id="IPR036388">
    <property type="entry name" value="WH-like_DNA-bd_sf"/>
</dbReference>
<gene>
    <name evidence="3" type="ORF">SAMN05661096_01666</name>
</gene>
<keyword evidence="3" id="KW-0238">DNA-binding</keyword>
<dbReference type="Proteomes" id="UP000193804">
    <property type="component" value="Unassembled WGS sequence"/>
</dbReference>
<dbReference type="RefSeq" id="WP_085516599.1">
    <property type="nucleotide sequence ID" value="NZ_FXAW01000003.1"/>
</dbReference>
<dbReference type="SUPFAM" id="SSF46785">
    <property type="entry name" value="Winged helix' DNA-binding domain"/>
    <property type="match status" value="1"/>
</dbReference>
<dbReference type="Pfam" id="PF12802">
    <property type="entry name" value="MarR_2"/>
    <property type="match status" value="1"/>
</dbReference>
<proteinExistence type="predicted"/>
<accession>A0A1X7JIH7</accession>
<dbReference type="GO" id="GO:0003700">
    <property type="term" value="F:DNA-binding transcription factor activity"/>
    <property type="evidence" value="ECO:0007669"/>
    <property type="project" value="InterPro"/>
</dbReference>
<dbReference type="Gene3D" id="1.10.10.10">
    <property type="entry name" value="Winged helix-like DNA-binding domain superfamily/Winged helix DNA-binding domain"/>
    <property type="match status" value="1"/>
</dbReference>
<feature type="compositionally biased region" description="Acidic residues" evidence="1">
    <location>
        <begin position="36"/>
        <end position="45"/>
    </location>
</feature>
<reference evidence="4" key="1">
    <citation type="submission" date="2017-04" db="EMBL/GenBank/DDBJ databases">
        <authorList>
            <person name="Varghese N."/>
            <person name="Submissions S."/>
        </authorList>
    </citation>
    <scope>NUCLEOTIDE SEQUENCE [LARGE SCALE GENOMIC DNA]</scope>
    <source>
        <strain evidence="4">DSM 4125</strain>
    </source>
</reference>
<dbReference type="PROSITE" id="PS50995">
    <property type="entry name" value="HTH_MARR_2"/>
    <property type="match status" value="1"/>
</dbReference>
<dbReference type="EMBL" id="FXAW01000003">
    <property type="protein sequence ID" value="SMG27736.1"/>
    <property type="molecule type" value="Genomic_DNA"/>
</dbReference>
<sequence>MLDKGIKLLELYRIFIKKNPDGDLQEFGKSLSNQEEGGEKEDDLSEMSKKMPFPFPAQSADEYIGWVWGRMMSFTQIWEKKAFANQPLHNLTEFGIALFVMSHEGCSKSEVANHSLQEKTTIFETIKRLVKNGILEEKSNEKDKRSKDLKLTELGRIASFSVMTKANEVSQHLVGNLSKAEKVKLFDSLIKLDGYHMHCYEKYKNEDWEKLKAEMLD</sequence>
<evidence type="ECO:0000259" key="2">
    <source>
        <dbReference type="PROSITE" id="PS50995"/>
    </source>
</evidence>
<feature type="domain" description="HTH marR-type" evidence="2">
    <location>
        <begin position="37"/>
        <end position="194"/>
    </location>
</feature>
<dbReference type="InterPro" id="IPR036390">
    <property type="entry name" value="WH_DNA-bd_sf"/>
</dbReference>
<evidence type="ECO:0000256" key="1">
    <source>
        <dbReference type="SAM" id="MobiDB-lite"/>
    </source>
</evidence>
<keyword evidence="4" id="KW-1185">Reference proteome</keyword>